<dbReference type="GO" id="GO:0004197">
    <property type="term" value="F:cysteine-type endopeptidase activity"/>
    <property type="evidence" value="ECO:0007669"/>
    <property type="project" value="TreeGrafter"/>
</dbReference>
<name>A0A0N4ZJG0_PARTI</name>
<dbReference type="PANTHER" id="PTHR22624">
    <property type="entry name" value="CYSTEINE PROTEASE ATG4"/>
    <property type="match status" value="1"/>
</dbReference>
<evidence type="ECO:0000256" key="8">
    <source>
        <dbReference type="ARBA" id="ARBA00022927"/>
    </source>
</evidence>
<keyword evidence="9 11" id="KW-0072">Autophagy</keyword>
<keyword evidence="8 11" id="KW-0653">Protein transport</keyword>
<dbReference type="AlphaFoldDB" id="A0A0N4ZJG0"/>
<protein>
    <recommendedName>
        <fullName evidence="11">Cysteine protease</fullName>
        <ecNumber evidence="11">3.4.22.-</ecNumber>
    </recommendedName>
</protein>
<dbReference type="InterPro" id="IPR038765">
    <property type="entry name" value="Papain-like_cys_pep_sf"/>
</dbReference>
<comment type="catalytic activity">
    <reaction evidence="10">
        <text>[protein]-C-terminal L-amino acid-glycyl-phosphatidylethanolamide + H2O = [protein]-C-terminal L-amino acid-glycine + a 1,2-diacyl-sn-glycero-3-phosphoethanolamine</text>
        <dbReference type="Rhea" id="RHEA:67548"/>
        <dbReference type="Rhea" id="RHEA-COMP:17323"/>
        <dbReference type="Rhea" id="RHEA-COMP:17324"/>
        <dbReference type="ChEBI" id="CHEBI:15377"/>
        <dbReference type="ChEBI" id="CHEBI:64612"/>
        <dbReference type="ChEBI" id="CHEBI:172940"/>
        <dbReference type="ChEBI" id="CHEBI:172941"/>
    </reaction>
    <physiologicalReaction direction="left-to-right" evidence="10">
        <dbReference type="Rhea" id="RHEA:67549"/>
    </physiologicalReaction>
</comment>
<evidence type="ECO:0000256" key="5">
    <source>
        <dbReference type="ARBA" id="ARBA00022670"/>
    </source>
</evidence>
<evidence type="ECO:0000259" key="12">
    <source>
        <dbReference type="Pfam" id="PF03416"/>
    </source>
</evidence>
<evidence type="ECO:0000313" key="13">
    <source>
        <dbReference type="Proteomes" id="UP000038045"/>
    </source>
</evidence>
<dbReference type="InterPro" id="IPR046792">
    <property type="entry name" value="Peptidase_C54_cat"/>
</dbReference>
<feature type="domain" description="Peptidase C54 catalytic" evidence="12">
    <location>
        <begin position="109"/>
        <end position="371"/>
    </location>
</feature>
<dbReference type="EC" id="3.4.22.-" evidence="11"/>
<keyword evidence="13" id="KW-1185">Reference proteome</keyword>
<evidence type="ECO:0000256" key="7">
    <source>
        <dbReference type="ARBA" id="ARBA00022807"/>
    </source>
</evidence>
<organism evidence="13 14">
    <name type="scientific">Parastrongyloides trichosuri</name>
    <name type="common">Possum-specific nematode worm</name>
    <dbReference type="NCBI Taxonomy" id="131310"/>
    <lineage>
        <taxon>Eukaryota</taxon>
        <taxon>Metazoa</taxon>
        <taxon>Ecdysozoa</taxon>
        <taxon>Nematoda</taxon>
        <taxon>Chromadorea</taxon>
        <taxon>Rhabditida</taxon>
        <taxon>Tylenchina</taxon>
        <taxon>Panagrolaimomorpha</taxon>
        <taxon>Strongyloidoidea</taxon>
        <taxon>Strongyloididae</taxon>
        <taxon>Parastrongyloides</taxon>
    </lineage>
</organism>
<dbReference type="GO" id="GO:0000045">
    <property type="term" value="P:autophagosome assembly"/>
    <property type="evidence" value="ECO:0007669"/>
    <property type="project" value="TreeGrafter"/>
</dbReference>
<evidence type="ECO:0000256" key="4">
    <source>
        <dbReference type="ARBA" id="ARBA00022490"/>
    </source>
</evidence>
<dbReference type="SUPFAM" id="SSF54001">
    <property type="entry name" value="Cysteine proteinases"/>
    <property type="match status" value="1"/>
</dbReference>
<dbReference type="GO" id="GO:0005737">
    <property type="term" value="C:cytoplasm"/>
    <property type="evidence" value="ECO:0007669"/>
    <property type="project" value="UniProtKB-SubCell"/>
</dbReference>
<comment type="subcellular location">
    <subcellularLocation>
        <location evidence="1 11">Cytoplasm</location>
    </subcellularLocation>
</comment>
<dbReference type="GO" id="GO:0015031">
    <property type="term" value="P:protein transport"/>
    <property type="evidence" value="ECO:0007669"/>
    <property type="project" value="UniProtKB-KW"/>
</dbReference>
<dbReference type="Proteomes" id="UP000038045">
    <property type="component" value="Unplaced"/>
</dbReference>
<dbReference type="GO" id="GO:0034727">
    <property type="term" value="P:piecemeal microautophagy of the nucleus"/>
    <property type="evidence" value="ECO:0007669"/>
    <property type="project" value="TreeGrafter"/>
</dbReference>
<proteinExistence type="inferred from homology"/>
<dbReference type="GO" id="GO:0019786">
    <property type="term" value="F:protein-phosphatidylethanolamide deconjugating activity"/>
    <property type="evidence" value="ECO:0007669"/>
    <property type="project" value="InterPro"/>
</dbReference>
<evidence type="ECO:0000256" key="6">
    <source>
        <dbReference type="ARBA" id="ARBA00022801"/>
    </source>
</evidence>
<comment type="similarity">
    <text evidence="2 11">Belongs to the peptidase C54 family.</text>
</comment>
<sequence length="428" mass="49391">MDEDNNLCNTPITTELSNNTRRTWKETFTTVGLKKIPSLPTISIQQWKDRQQSIKNQMDKVINNVKYGQWNIYPNKDVNKDFDKKKHIFILGKQFNDSKFSSNNLLNFEQFLEYFKSRLWFTYRINIPSIPYSKETGDCGWGCMIRVMQMMTAQAYSKIFIDDNFSGNISDYREILSLFDDSSNGLLGLSNFVKYPYENYGKKVGSWFSPSEAAQVMNHLINTHKDKNNKLINSLVIYCSVNSCVEIDQLEIISDNWNKNILLIVPVRLGIKHVNGFYYEHIASLFSIENCLGIIGGRAKRSLYYVGYYDKSLIYLDPHVMQEYVDLEVSSSQIDSFFCSIPKKIPILQMDPSCAIGFIIKNKEELDSTVKKLSLHQIVTYYMADGFEKKVSNPIFTVVDHSSQISKYVPNTLDNSVSSNLSDDFEML</sequence>
<dbReference type="GO" id="GO:0016485">
    <property type="term" value="P:protein processing"/>
    <property type="evidence" value="ECO:0007669"/>
    <property type="project" value="TreeGrafter"/>
</dbReference>
<keyword evidence="5 11" id="KW-0645">Protease</keyword>
<accession>A0A0N4ZJG0</accession>
<evidence type="ECO:0000313" key="14">
    <source>
        <dbReference type="WBParaSite" id="PTRK_0000810100.1"/>
    </source>
</evidence>
<keyword evidence="6 11" id="KW-0378">Hydrolase</keyword>
<dbReference type="GO" id="GO:0000423">
    <property type="term" value="P:mitophagy"/>
    <property type="evidence" value="ECO:0007669"/>
    <property type="project" value="TreeGrafter"/>
</dbReference>
<keyword evidence="7" id="KW-0788">Thiol protease</keyword>
<evidence type="ECO:0000256" key="1">
    <source>
        <dbReference type="ARBA" id="ARBA00004496"/>
    </source>
</evidence>
<reference evidence="14" key="1">
    <citation type="submission" date="2017-02" db="UniProtKB">
        <authorList>
            <consortium name="WormBaseParasite"/>
        </authorList>
    </citation>
    <scope>IDENTIFICATION</scope>
</reference>
<dbReference type="Pfam" id="PF03416">
    <property type="entry name" value="Peptidase_C54"/>
    <property type="match status" value="1"/>
</dbReference>
<evidence type="ECO:0000256" key="3">
    <source>
        <dbReference type="ARBA" id="ARBA00022448"/>
    </source>
</evidence>
<keyword evidence="4 11" id="KW-0963">Cytoplasm</keyword>
<evidence type="ECO:0000256" key="10">
    <source>
        <dbReference type="ARBA" id="ARBA00029362"/>
    </source>
</evidence>
<evidence type="ECO:0000256" key="9">
    <source>
        <dbReference type="ARBA" id="ARBA00023006"/>
    </source>
</evidence>
<comment type="function">
    <text evidence="11">Cysteine protease that plays a key role in autophagy by mediating both proteolytic activation and delipidation of ATG8 family proteins.</text>
</comment>
<dbReference type="WBParaSite" id="PTRK_0000810100.1">
    <property type="protein sequence ID" value="PTRK_0000810100.1"/>
    <property type="gene ID" value="PTRK_0000810100"/>
</dbReference>
<dbReference type="GO" id="GO:0035973">
    <property type="term" value="P:aggrephagy"/>
    <property type="evidence" value="ECO:0007669"/>
    <property type="project" value="TreeGrafter"/>
</dbReference>
<dbReference type="PANTHER" id="PTHR22624:SF52">
    <property type="entry name" value="CYSTEINE PROTEASE"/>
    <property type="match status" value="1"/>
</dbReference>
<dbReference type="InterPro" id="IPR005078">
    <property type="entry name" value="Peptidase_C54"/>
</dbReference>
<dbReference type="STRING" id="131310.A0A0N4ZJG0"/>
<keyword evidence="3" id="KW-0813">Transport</keyword>
<evidence type="ECO:0000256" key="11">
    <source>
        <dbReference type="RuleBase" id="RU363115"/>
    </source>
</evidence>
<evidence type="ECO:0000256" key="2">
    <source>
        <dbReference type="ARBA" id="ARBA00010958"/>
    </source>
</evidence>